<dbReference type="PIRSF" id="PIRSF004682">
    <property type="entry name" value="GmhB"/>
    <property type="match status" value="1"/>
</dbReference>
<dbReference type="InterPro" id="IPR006543">
    <property type="entry name" value="Histidinol-phos"/>
</dbReference>
<evidence type="ECO:0000256" key="3">
    <source>
        <dbReference type="ARBA" id="ARBA00001947"/>
    </source>
</evidence>
<dbReference type="STRING" id="364032.SAMN05443662_1392"/>
<keyword evidence="10" id="KW-0862">Zinc</keyword>
<evidence type="ECO:0000256" key="6">
    <source>
        <dbReference type="ARBA" id="ARBA00011245"/>
    </source>
</evidence>
<keyword evidence="19" id="KW-1185">Reference proteome</keyword>
<evidence type="ECO:0000256" key="15">
    <source>
        <dbReference type="PIRSR" id="PIRSR004682-1"/>
    </source>
</evidence>
<dbReference type="GO" id="GO:0046872">
    <property type="term" value="F:metal ion binding"/>
    <property type="evidence" value="ECO:0007669"/>
    <property type="project" value="UniProtKB-KW"/>
</dbReference>
<dbReference type="InterPro" id="IPR006549">
    <property type="entry name" value="HAD-SF_hydro_IIIA"/>
</dbReference>
<dbReference type="GO" id="GO:0034200">
    <property type="term" value="F:D-glycero-beta-D-manno-heptose 1,7-bisphosphate 7-phosphatase activity"/>
    <property type="evidence" value="ECO:0007669"/>
    <property type="project" value="UniProtKB-EC"/>
</dbReference>
<evidence type="ECO:0000256" key="14">
    <source>
        <dbReference type="PIRNR" id="PIRNR004682"/>
    </source>
</evidence>
<dbReference type="PANTHER" id="PTHR42891">
    <property type="entry name" value="D-GLYCERO-BETA-D-MANNO-HEPTOSE-1,7-BISPHOSPHATE 7-PHOSPHATASE"/>
    <property type="match status" value="1"/>
</dbReference>
<dbReference type="CDD" id="cd07503">
    <property type="entry name" value="HAD_HisB-N"/>
    <property type="match status" value="1"/>
</dbReference>
<gene>
    <name evidence="18" type="ORF">SAMN05443662_1392</name>
</gene>
<dbReference type="GO" id="GO:0005975">
    <property type="term" value="P:carbohydrate metabolic process"/>
    <property type="evidence" value="ECO:0007669"/>
    <property type="project" value="InterPro"/>
</dbReference>
<evidence type="ECO:0000256" key="4">
    <source>
        <dbReference type="ARBA" id="ARBA00004496"/>
    </source>
</evidence>
<keyword evidence="11 17" id="KW-0460">Magnesium</keyword>
<dbReference type="SUPFAM" id="SSF56784">
    <property type="entry name" value="HAD-like"/>
    <property type="match status" value="1"/>
</dbReference>
<dbReference type="Pfam" id="PF13242">
    <property type="entry name" value="Hydrolase_like"/>
    <property type="match status" value="1"/>
</dbReference>
<keyword evidence="12 14" id="KW-0119">Carbohydrate metabolism</keyword>
<dbReference type="Gene3D" id="3.40.50.1000">
    <property type="entry name" value="HAD superfamily/HAD-like"/>
    <property type="match status" value="1"/>
</dbReference>
<dbReference type="PANTHER" id="PTHR42891:SF1">
    <property type="entry name" value="D-GLYCERO-BETA-D-MANNO-HEPTOSE-1,7-BISPHOSPHATE 7-PHOSPHATASE"/>
    <property type="match status" value="1"/>
</dbReference>
<dbReference type="NCBIfam" id="TIGR01662">
    <property type="entry name" value="HAD-SF-IIIA"/>
    <property type="match status" value="1"/>
</dbReference>
<feature type="active site" description="Nucleophile" evidence="15">
    <location>
        <position position="7"/>
    </location>
</feature>
<evidence type="ECO:0000256" key="13">
    <source>
        <dbReference type="ARBA" id="ARBA00061616"/>
    </source>
</evidence>
<sequence>MRLIVLDRDGVINEDSDAFIKSPEQWVPVPGSLEAIARLNRAGWTVAVATNQSGIARGYYDHATLSAMHQKLQGLLRPLGGRVDWISTSPYLDHHNSPARKPGAGMLRAIAARYGCELTGVPFVGDTWGDVQAAQAVGMQPILVRSGKGERTLASHAEDIAALNVPVHDNLATVAEALCP</sequence>
<evidence type="ECO:0000256" key="9">
    <source>
        <dbReference type="ARBA" id="ARBA00022801"/>
    </source>
</evidence>
<accession>A0A1N6GKZ0</accession>
<comment type="cofactor">
    <cofactor evidence="2 17">
        <name>Mg(2+)</name>
        <dbReference type="ChEBI" id="CHEBI:18420"/>
    </cofactor>
</comment>
<dbReference type="NCBIfam" id="NF006506">
    <property type="entry name" value="PRK08942.1"/>
    <property type="match status" value="1"/>
</dbReference>
<comment type="similarity">
    <text evidence="13 14">Belongs to the gmhB family.</text>
</comment>
<dbReference type="InterPro" id="IPR023214">
    <property type="entry name" value="HAD_sf"/>
</dbReference>
<feature type="active site" description="Proton donor" evidence="15">
    <location>
        <position position="9"/>
    </location>
</feature>
<comment type="pathway">
    <text evidence="5">Nucleotide-sugar biosynthesis; ADP-L-glycero-beta-D-manno-heptose biosynthesis; ADP-L-glycero-beta-D-manno-heptose from D-glycero-beta-D-manno-heptose 7-phosphate: step 2/4.</text>
</comment>
<feature type="site" description="Contributes to substrate recognition" evidence="16">
    <location>
        <position position="100"/>
    </location>
</feature>
<keyword evidence="8 17" id="KW-0479">Metal-binding</keyword>
<keyword evidence="9 14" id="KW-0378">Hydrolase</keyword>
<dbReference type="OrthoDB" id="9781367at2"/>
<evidence type="ECO:0000256" key="1">
    <source>
        <dbReference type="ARBA" id="ARBA00001226"/>
    </source>
</evidence>
<evidence type="ECO:0000256" key="5">
    <source>
        <dbReference type="ARBA" id="ARBA00004708"/>
    </source>
</evidence>
<dbReference type="EC" id="3.1.3.-" evidence="14"/>
<evidence type="ECO:0000313" key="18">
    <source>
        <dbReference type="EMBL" id="SIO08195.1"/>
    </source>
</evidence>
<evidence type="ECO:0000256" key="11">
    <source>
        <dbReference type="ARBA" id="ARBA00022842"/>
    </source>
</evidence>
<dbReference type="InterPro" id="IPR004446">
    <property type="entry name" value="Heptose_bisP_phosphatase"/>
</dbReference>
<protein>
    <recommendedName>
        <fullName evidence="14">D,D-heptose 1,7-bisphosphate phosphatase</fullName>
        <ecNumber evidence="14">3.1.3.-</ecNumber>
    </recommendedName>
</protein>
<dbReference type="RefSeq" id="WP_074201653.1">
    <property type="nucleotide sequence ID" value="NZ_FSRE01000003.1"/>
</dbReference>
<feature type="site" description="Stabilizes the phosphoryl group" evidence="16">
    <location>
        <position position="50"/>
    </location>
</feature>
<feature type="binding site" evidence="17">
    <location>
        <position position="126"/>
    </location>
    <ligand>
        <name>Mg(2+)</name>
        <dbReference type="ChEBI" id="CHEBI:18420"/>
    </ligand>
</feature>
<comment type="subunit">
    <text evidence="6">Monomer.</text>
</comment>
<evidence type="ECO:0000256" key="16">
    <source>
        <dbReference type="PIRSR" id="PIRSR004682-3"/>
    </source>
</evidence>
<keyword evidence="7 14" id="KW-0963">Cytoplasm</keyword>
<evidence type="ECO:0000256" key="12">
    <source>
        <dbReference type="ARBA" id="ARBA00023277"/>
    </source>
</evidence>
<comment type="subcellular location">
    <subcellularLocation>
        <location evidence="4 14">Cytoplasm</location>
    </subcellularLocation>
</comment>
<evidence type="ECO:0000256" key="8">
    <source>
        <dbReference type="ARBA" id="ARBA00022723"/>
    </source>
</evidence>
<feature type="site" description="Stabilizes the phosphoryl group" evidence="16">
    <location>
        <position position="101"/>
    </location>
</feature>
<comment type="catalytic activity">
    <reaction evidence="1">
        <text>D-glycero-beta-D-manno-heptose 1,7-bisphosphate + H2O = D-glycero-beta-D-manno-heptose 1-phosphate + phosphate</text>
        <dbReference type="Rhea" id="RHEA:28518"/>
        <dbReference type="ChEBI" id="CHEBI:15377"/>
        <dbReference type="ChEBI" id="CHEBI:43474"/>
        <dbReference type="ChEBI" id="CHEBI:60208"/>
        <dbReference type="ChEBI" id="CHEBI:61593"/>
        <dbReference type="EC" id="3.1.3.82"/>
    </reaction>
</comment>
<name>A0A1N6GKZ0_9GAMM</name>
<dbReference type="InterPro" id="IPR036412">
    <property type="entry name" value="HAD-like_sf"/>
</dbReference>
<dbReference type="GO" id="GO:0005737">
    <property type="term" value="C:cytoplasm"/>
    <property type="evidence" value="ECO:0007669"/>
    <property type="project" value="UniProtKB-SubCell"/>
</dbReference>
<dbReference type="FunFam" id="3.40.50.1000:FF:000168">
    <property type="entry name" value="D,D-heptose 1,7-bisphosphate phosphatase"/>
    <property type="match status" value="1"/>
</dbReference>
<reference evidence="18 19" key="1">
    <citation type="submission" date="2016-11" db="EMBL/GenBank/DDBJ databases">
        <authorList>
            <person name="Jaros S."/>
            <person name="Januszkiewicz K."/>
            <person name="Wedrychowicz H."/>
        </authorList>
    </citation>
    <scope>NUCLEOTIDE SEQUENCE [LARGE SCALE GENOMIC DNA]</scope>
    <source>
        <strain evidence="18 19">DSM 17737</strain>
    </source>
</reference>
<evidence type="ECO:0000256" key="2">
    <source>
        <dbReference type="ARBA" id="ARBA00001946"/>
    </source>
</evidence>
<dbReference type="NCBIfam" id="TIGR01656">
    <property type="entry name" value="Histidinol-ppas"/>
    <property type="match status" value="1"/>
</dbReference>
<dbReference type="EMBL" id="FSRE01000003">
    <property type="protein sequence ID" value="SIO08195.1"/>
    <property type="molecule type" value="Genomic_DNA"/>
</dbReference>
<dbReference type="AlphaFoldDB" id="A0A1N6GKZ0"/>
<evidence type="ECO:0000313" key="19">
    <source>
        <dbReference type="Proteomes" id="UP000198461"/>
    </source>
</evidence>
<evidence type="ECO:0000256" key="17">
    <source>
        <dbReference type="PIRSR" id="PIRSR004682-4"/>
    </source>
</evidence>
<organism evidence="18 19">
    <name type="scientific">Sulfurivirga caldicuralii</name>
    <dbReference type="NCBI Taxonomy" id="364032"/>
    <lineage>
        <taxon>Bacteria</taxon>
        <taxon>Pseudomonadati</taxon>
        <taxon>Pseudomonadota</taxon>
        <taxon>Gammaproteobacteria</taxon>
        <taxon>Thiotrichales</taxon>
        <taxon>Piscirickettsiaceae</taxon>
        <taxon>Sulfurivirga</taxon>
    </lineage>
</organism>
<evidence type="ECO:0000256" key="10">
    <source>
        <dbReference type="ARBA" id="ARBA00022833"/>
    </source>
</evidence>
<evidence type="ECO:0000256" key="7">
    <source>
        <dbReference type="ARBA" id="ARBA00022490"/>
    </source>
</evidence>
<feature type="binding site" evidence="17">
    <location>
        <position position="9"/>
    </location>
    <ligand>
        <name>Mg(2+)</name>
        <dbReference type="ChEBI" id="CHEBI:18420"/>
    </ligand>
</feature>
<comment type="cofactor">
    <cofactor evidence="3">
        <name>Zn(2+)</name>
        <dbReference type="ChEBI" id="CHEBI:29105"/>
    </cofactor>
</comment>
<feature type="binding site" evidence="17">
    <location>
        <position position="7"/>
    </location>
    <ligand>
        <name>Mg(2+)</name>
        <dbReference type="ChEBI" id="CHEBI:18420"/>
    </ligand>
</feature>
<proteinExistence type="inferred from homology"/>
<dbReference type="Proteomes" id="UP000198461">
    <property type="component" value="Unassembled WGS sequence"/>
</dbReference>